<keyword evidence="8 9" id="KW-0472">Membrane</keyword>
<dbReference type="Pfam" id="PF00528">
    <property type="entry name" value="BPD_transp_1"/>
    <property type="match status" value="1"/>
</dbReference>
<evidence type="ECO:0000256" key="2">
    <source>
        <dbReference type="ARBA" id="ARBA00007069"/>
    </source>
</evidence>
<dbReference type="NCBIfam" id="TIGR02138">
    <property type="entry name" value="phosphate_pstC"/>
    <property type="match status" value="1"/>
</dbReference>
<evidence type="ECO:0000256" key="4">
    <source>
        <dbReference type="ARBA" id="ARBA00022475"/>
    </source>
</evidence>
<evidence type="ECO:0000313" key="13">
    <source>
        <dbReference type="Proteomes" id="UP001370348"/>
    </source>
</evidence>
<dbReference type="InterPro" id="IPR035906">
    <property type="entry name" value="MetI-like_sf"/>
</dbReference>
<evidence type="ECO:0000256" key="1">
    <source>
        <dbReference type="ARBA" id="ARBA00004651"/>
    </source>
</evidence>
<sequence length="320" mass="33158">MVSKTVFTAEAPSYVAGVRLRGSTRPRWGEIVLRGFIAACGLFVVVATVAVIAFIARAGVRGIGDVGIVALLTGEIWKPEAGTFGGFPLIFGTAVSALGAAVVGALPALLAAVWVSELAPKSARSIYRRTMEIAAAVPSVVYGWLALVHLVPHMDWVARALYGEEKQVTGEGLASSALLLGIMIAPTVFLLSLDALSRVSGTLREASAALGASAWQTAFRVSIPSAGRGLFTAVFFGFARAAGETMAVQMVVGGARRVPENLFSPATTISTQIVMDMQNATPNTTGSNVLFSMSLVLLVLSAGVVLLSRLVGRLGKAGKA</sequence>
<feature type="transmembrane region" description="Helical" evidence="9">
    <location>
        <begin position="31"/>
        <end position="56"/>
    </location>
</feature>
<evidence type="ECO:0000256" key="6">
    <source>
        <dbReference type="ARBA" id="ARBA00022692"/>
    </source>
</evidence>
<gene>
    <name evidence="12" type="primary">pstC</name>
    <name evidence="12" type="ORF">LZC94_48260</name>
</gene>
<feature type="domain" description="ABC transmembrane type-1" evidence="11">
    <location>
        <begin position="90"/>
        <end position="308"/>
    </location>
</feature>
<dbReference type="EMBL" id="CP089984">
    <property type="protein sequence ID" value="WXB15600.1"/>
    <property type="molecule type" value="Genomic_DNA"/>
</dbReference>
<evidence type="ECO:0000256" key="7">
    <source>
        <dbReference type="ARBA" id="ARBA00022989"/>
    </source>
</evidence>
<dbReference type="SUPFAM" id="SSF161098">
    <property type="entry name" value="MetI-like"/>
    <property type="match status" value="1"/>
</dbReference>
<comment type="function">
    <text evidence="10">Part of the binding-protein-dependent transport system for phosphate; probably responsible for the translocation of the substrate across the membrane.</text>
</comment>
<dbReference type="InterPro" id="IPR051124">
    <property type="entry name" value="Phosphate_Transport_Permease"/>
</dbReference>
<keyword evidence="7 9" id="KW-1133">Transmembrane helix</keyword>
<comment type="subcellular location">
    <subcellularLocation>
        <location evidence="1 9">Cell membrane</location>
        <topology evidence="1 9">Multi-pass membrane protein</topology>
    </subcellularLocation>
</comment>
<evidence type="ECO:0000256" key="3">
    <source>
        <dbReference type="ARBA" id="ARBA00022448"/>
    </source>
</evidence>
<proteinExistence type="inferred from homology"/>
<feature type="transmembrane region" description="Helical" evidence="9">
    <location>
        <begin position="89"/>
        <end position="113"/>
    </location>
</feature>
<feature type="transmembrane region" description="Helical" evidence="9">
    <location>
        <begin position="133"/>
        <end position="152"/>
    </location>
</feature>
<feature type="transmembrane region" description="Helical" evidence="9">
    <location>
        <begin position="172"/>
        <end position="193"/>
    </location>
</feature>
<feature type="transmembrane region" description="Helical" evidence="9">
    <location>
        <begin position="289"/>
        <end position="311"/>
    </location>
</feature>
<organism evidence="12 13">
    <name type="scientific">Pendulispora albinea</name>
    <dbReference type="NCBI Taxonomy" id="2741071"/>
    <lineage>
        <taxon>Bacteria</taxon>
        <taxon>Pseudomonadati</taxon>
        <taxon>Myxococcota</taxon>
        <taxon>Myxococcia</taxon>
        <taxon>Myxococcales</taxon>
        <taxon>Sorangiineae</taxon>
        <taxon>Pendulisporaceae</taxon>
        <taxon>Pendulispora</taxon>
    </lineage>
</organism>
<evidence type="ECO:0000259" key="11">
    <source>
        <dbReference type="PROSITE" id="PS50928"/>
    </source>
</evidence>
<evidence type="ECO:0000256" key="8">
    <source>
        <dbReference type="ARBA" id="ARBA00023136"/>
    </source>
</evidence>
<evidence type="ECO:0000256" key="10">
    <source>
        <dbReference type="RuleBase" id="RU363054"/>
    </source>
</evidence>
<dbReference type="Gene3D" id="1.10.3720.10">
    <property type="entry name" value="MetI-like"/>
    <property type="match status" value="1"/>
</dbReference>
<keyword evidence="13" id="KW-1185">Reference proteome</keyword>
<accession>A0ABZ2M2K2</accession>
<evidence type="ECO:0000313" key="12">
    <source>
        <dbReference type="EMBL" id="WXB15600.1"/>
    </source>
</evidence>
<protein>
    <recommendedName>
        <fullName evidence="10">Phosphate transport system permease protein</fullName>
    </recommendedName>
</protein>
<name>A0ABZ2M2K2_9BACT</name>
<dbReference type="PANTHER" id="PTHR30425:SF1">
    <property type="entry name" value="PHOSPHATE TRANSPORT SYSTEM PERMEASE PROTEIN PSTC"/>
    <property type="match status" value="1"/>
</dbReference>
<evidence type="ECO:0000256" key="9">
    <source>
        <dbReference type="RuleBase" id="RU363032"/>
    </source>
</evidence>
<dbReference type="Proteomes" id="UP001370348">
    <property type="component" value="Chromosome"/>
</dbReference>
<keyword evidence="5 10" id="KW-0592">Phosphate transport</keyword>
<reference evidence="12 13" key="1">
    <citation type="submission" date="2021-12" db="EMBL/GenBank/DDBJ databases">
        <title>Discovery of the Pendulisporaceae a myxobacterial family with distinct sporulation behavior and unique specialized metabolism.</title>
        <authorList>
            <person name="Garcia R."/>
            <person name="Popoff A."/>
            <person name="Bader C.D."/>
            <person name="Loehr J."/>
            <person name="Walesch S."/>
            <person name="Walt C."/>
            <person name="Boldt J."/>
            <person name="Bunk B."/>
            <person name="Haeckl F.J.F.P.J."/>
            <person name="Gunesch A.P."/>
            <person name="Birkelbach J."/>
            <person name="Nuebel U."/>
            <person name="Pietschmann T."/>
            <person name="Bach T."/>
            <person name="Mueller R."/>
        </authorList>
    </citation>
    <scope>NUCLEOTIDE SEQUENCE [LARGE SCALE GENOMIC DNA]</scope>
    <source>
        <strain evidence="12 13">MSr11954</strain>
    </source>
</reference>
<comment type="similarity">
    <text evidence="2 10">Belongs to the binding-protein-dependent transport system permease family. CysTW subfamily.</text>
</comment>
<dbReference type="RefSeq" id="WP_394825233.1">
    <property type="nucleotide sequence ID" value="NZ_CP089984.1"/>
</dbReference>
<comment type="caution">
    <text evidence="10">Lacks conserved residue(s) required for the propagation of feature annotation.</text>
</comment>
<keyword evidence="6 9" id="KW-0812">Transmembrane</keyword>
<dbReference type="PROSITE" id="PS50928">
    <property type="entry name" value="ABC_TM1"/>
    <property type="match status" value="1"/>
</dbReference>
<evidence type="ECO:0000256" key="5">
    <source>
        <dbReference type="ARBA" id="ARBA00022592"/>
    </source>
</evidence>
<keyword evidence="4 10" id="KW-1003">Cell membrane</keyword>
<keyword evidence="3 9" id="KW-0813">Transport</keyword>
<dbReference type="InterPro" id="IPR011864">
    <property type="entry name" value="Phosphate_PstC"/>
</dbReference>
<dbReference type="InterPro" id="IPR000515">
    <property type="entry name" value="MetI-like"/>
</dbReference>
<dbReference type="CDD" id="cd06261">
    <property type="entry name" value="TM_PBP2"/>
    <property type="match status" value="1"/>
</dbReference>
<dbReference type="PANTHER" id="PTHR30425">
    <property type="entry name" value="PHOSPHATE TRANSPORT SYSTEM PERMEASE PROTEIN PST"/>
    <property type="match status" value="1"/>
</dbReference>